<reference evidence="2" key="1">
    <citation type="submission" date="2005-09" db="EMBL/GenBank/DDBJ databases">
        <authorList>
            <person name="Mural R.J."/>
            <person name="Li P.W."/>
            <person name="Adams M.D."/>
            <person name="Amanatides P.G."/>
            <person name="Baden-Tillson H."/>
            <person name="Barnstead M."/>
            <person name="Chin S.H."/>
            <person name="Dew I."/>
            <person name="Evans C.A."/>
            <person name="Ferriera S."/>
            <person name="Flanigan M."/>
            <person name="Fosler C."/>
            <person name="Glodek A."/>
            <person name="Gu Z."/>
            <person name="Holt R.A."/>
            <person name="Jennings D."/>
            <person name="Kraft C.L."/>
            <person name="Lu F."/>
            <person name="Nguyen T."/>
            <person name="Nusskern D.R."/>
            <person name="Pfannkoch C.M."/>
            <person name="Sitter C."/>
            <person name="Sutton G.G."/>
            <person name="Venter J.C."/>
            <person name="Wang Z."/>
            <person name="Woodage T."/>
            <person name="Zheng X.H."/>
            <person name="Zhong F."/>
        </authorList>
    </citation>
    <scope>NUCLEOTIDE SEQUENCE [LARGE SCALE GENOMIC DNA]</scope>
    <source>
        <strain>BN</strain>
        <strain evidence="2">Sprague-Dawley</strain>
    </source>
</reference>
<organism evidence="1 2">
    <name type="scientific">Rattus norvegicus</name>
    <name type="common">Rat</name>
    <dbReference type="NCBI Taxonomy" id="10116"/>
    <lineage>
        <taxon>Eukaryota</taxon>
        <taxon>Metazoa</taxon>
        <taxon>Chordata</taxon>
        <taxon>Craniata</taxon>
        <taxon>Vertebrata</taxon>
        <taxon>Euteleostomi</taxon>
        <taxon>Mammalia</taxon>
        <taxon>Eutheria</taxon>
        <taxon>Euarchontoglires</taxon>
        <taxon>Glires</taxon>
        <taxon>Rodentia</taxon>
        <taxon>Myomorpha</taxon>
        <taxon>Muroidea</taxon>
        <taxon>Muridae</taxon>
        <taxon>Murinae</taxon>
        <taxon>Rattus</taxon>
    </lineage>
</organism>
<feature type="non-terminal residue" evidence="1">
    <location>
        <position position="31"/>
    </location>
</feature>
<dbReference type="EMBL" id="CH474045">
    <property type="protein sequence ID" value="EDL75938.1"/>
    <property type="molecule type" value="Genomic_DNA"/>
</dbReference>
<dbReference type="Proteomes" id="UP000234681">
    <property type="component" value="Chromosome 16"/>
</dbReference>
<protein>
    <submittedName>
        <fullName evidence="1">RCG54680</fullName>
    </submittedName>
</protein>
<evidence type="ECO:0000313" key="1">
    <source>
        <dbReference type="EMBL" id="EDL75938.1"/>
    </source>
</evidence>
<name>A6KFJ6_RAT</name>
<dbReference type="AlphaFoldDB" id="A6KFJ6"/>
<proteinExistence type="predicted"/>
<gene>
    <name evidence="1" type="ORF">rCG_54680</name>
</gene>
<sequence length="31" mass="3763">MFYIRKQLWAAWARTSLIDTQSNLRAKKPRL</sequence>
<evidence type="ECO:0000313" key="2">
    <source>
        <dbReference type="Proteomes" id="UP000234681"/>
    </source>
</evidence>
<accession>A6KFJ6</accession>